<feature type="domain" description="VWFC" evidence="4">
    <location>
        <begin position="127"/>
        <end position="186"/>
    </location>
</feature>
<evidence type="ECO:0000259" key="4">
    <source>
        <dbReference type="PROSITE" id="PS50184"/>
    </source>
</evidence>
<keyword evidence="6" id="KW-1185">Reference proteome</keyword>
<feature type="non-terminal residue" evidence="5">
    <location>
        <position position="1"/>
    </location>
</feature>
<dbReference type="InterPro" id="IPR001007">
    <property type="entry name" value="VWF_dom"/>
</dbReference>
<dbReference type="GO" id="GO:0005576">
    <property type="term" value="C:extracellular region"/>
    <property type="evidence" value="ECO:0007669"/>
    <property type="project" value="UniProtKB-SubCell"/>
</dbReference>
<keyword evidence="2" id="KW-0964">Secreted</keyword>
<dbReference type="PANTHER" id="PTHR46698">
    <property type="entry name" value="CROSSVEINLESS 2"/>
    <property type="match status" value="1"/>
</dbReference>
<dbReference type="PANTHER" id="PTHR46698:SF6">
    <property type="entry name" value="KIELIN_CHORDIN-LIKE PROTEIN"/>
    <property type="match status" value="1"/>
</dbReference>
<dbReference type="Pfam" id="PF23334">
    <property type="entry name" value="VWC2L_2nd"/>
    <property type="match status" value="2"/>
</dbReference>
<feature type="domain" description="VWFC" evidence="4">
    <location>
        <begin position="58"/>
        <end position="126"/>
    </location>
</feature>
<dbReference type="Pfam" id="PF00093">
    <property type="entry name" value="VWC"/>
    <property type="match status" value="4"/>
</dbReference>
<dbReference type="PROSITE" id="PS50184">
    <property type="entry name" value="VWFC_2"/>
    <property type="match status" value="5"/>
</dbReference>
<keyword evidence="3" id="KW-0732">Signal</keyword>
<evidence type="ECO:0000313" key="5">
    <source>
        <dbReference type="EMBL" id="GFO10699.1"/>
    </source>
</evidence>
<gene>
    <name evidence="5" type="ORF">PoB_003720400</name>
</gene>
<proteinExistence type="predicted"/>
<dbReference type="GO" id="GO:0030513">
    <property type="term" value="P:positive regulation of BMP signaling pathway"/>
    <property type="evidence" value="ECO:0007669"/>
    <property type="project" value="TreeGrafter"/>
</dbReference>
<name>A0AAV4ASB9_9GAST</name>
<dbReference type="InterPro" id="IPR052424">
    <property type="entry name" value="Kielin_Chordin-BMP_Reg"/>
</dbReference>
<protein>
    <submittedName>
        <fullName evidence="5">Kielin/chordin-like protein</fullName>
    </submittedName>
</protein>
<dbReference type="PROSITE" id="PS01208">
    <property type="entry name" value="VWFC_1"/>
    <property type="match status" value="1"/>
</dbReference>
<dbReference type="AlphaFoldDB" id="A0AAV4ASB9"/>
<evidence type="ECO:0000256" key="3">
    <source>
        <dbReference type="ARBA" id="ARBA00022729"/>
    </source>
</evidence>
<sequence length="380" mass="41160">CEDEGVTYQDGDSWPSSKSPCDICVCRGGKVECRARQQCPRSCSHGVVLPDECCSDCTNCIIEGRVVSEGQMLMLNGLDSCRQCICQAGNAVCREDGSVTCEAIRCPEPRCNNPISLPGECCPVCATTCTFEGGDYSEGESFERPSDQCQSCICKDESVSCKPVECGMARCSHPARLPGQCCPTCDFCSFERRIFRNQQLFVHPQDMCQQCACEFGTVTCDQTACPVLTCSQPMPMAGSCCPVCPKQCTFHGLKYDDGETFVNPRDMCEDCICRQDSVQCKMRMCPPVDCANPDIGDCCPVCSACTYGTLLIQDGESVPDPEDPCKTCECIRGSVRCRSVSCAPVLCSNPAQDGCCPVCGDCQVRGRRYGNGEVVTNGDR</sequence>
<comment type="caution">
    <text evidence="5">The sequence shown here is derived from an EMBL/GenBank/DDBJ whole genome shotgun (WGS) entry which is preliminary data.</text>
</comment>
<feature type="domain" description="VWFC" evidence="4">
    <location>
        <begin position="186"/>
        <end position="245"/>
    </location>
</feature>
<dbReference type="Gene3D" id="6.20.200.20">
    <property type="match status" value="4"/>
</dbReference>
<evidence type="ECO:0000256" key="1">
    <source>
        <dbReference type="ARBA" id="ARBA00004613"/>
    </source>
</evidence>
<dbReference type="SUPFAM" id="SSF57603">
    <property type="entry name" value="FnI-like domain"/>
    <property type="match status" value="6"/>
</dbReference>
<dbReference type="EMBL" id="BLXT01004210">
    <property type="protein sequence ID" value="GFO10699.1"/>
    <property type="molecule type" value="Genomic_DNA"/>
</dbReference>
<evidence type="ECO:0000256" key="2">
    <source>
        <dbReference type="ARBA" id="ARBA00022525"/>
    </source>
</evidence>
<organism evidence="5 6">
    <name type="scientific">Plakobranchus ocellatus</name>
    <dbReference type="NCBI Taxonomy" id="259542"/>
    <lineage>
        <taxon>Eukaryota</taxon>
        <taxon>Metazoa</taxon>
        <taxon>Spiralia</taxon>
        <taxon>Lophotrochozoa</taxon>
        <taxon>Mollusca</taxon>
        <taxon>Gastropoda</taxon>
        <taxon>Heterobranchia</taxon>
        <taxon>Euthyneura</taxon>
        <taxon>Panpulmonata</taxon>
        <taxon>Sacoglossa</taxon>
        <taxon>Placobranchoidea</taxon>
        <taxon>Plakobranchidae</taxon>
        <taxon>Plakobranchus</taxon>
    </lineage>
</organism>
<comment type="subcellular location">
    <subcellularLocation>
        <location evidence="1">Secreted</location>
    </subcellularLocation>
</comment>
<reference evidence="5 6" key="1">
    <citation type="journal article" date="2021" name="Elife">
        <title>Chloroplast acquisition without the gene transfer in kleptoplastic sea slugs, Plakobranchus ocellatus.</title>
        <authorList>
            <person name="Maeda T."/>
            <person name="Takahashi S."/>
            <person name="Yoshida T."/>
            <person name="Shimamura S."/>
            <person name="Takaki Y."/>
            <person name="Nagai Y."/>
            <person name="Toyoda A."/>
            <person name="Suzuki Y."/>
            <person name="Arimoto A."/>
            <person name="Ishii H."/>
            <person name="Satoh N."/>
            <person name="Nishiyama T."/>
            <person name="Hasebe M."/>
            <person name="Maruyama T."/>
            <person name="Minagawa J."/>
            <person name="Obokata J."/>
            <person name="Shigenobu S."/>
        </authorList>
    </citation>
    <scope>NUCLEOTIDE SEQUENCE [LARGE SCALE GENOMIC DNA]</scope>
</reference>
<feature type="domain" description="VWFC" evidence="4">
    <location>
        <begin position="1"/>
        <end position="58"/>
    </location>
</feature>
<evidence type="ECO:0000313" key="6">
    <source>
        <dbReference type="Proteomes" id="UP000735302"/>
    </source>
</evidence>
<dbReference type="Gene3D" id="2.10.70.10">
    <property type="entry name" value="Complement Module, domain 1"/>
    <property type="match status" value="2"/>
</dbReference>
<dbReference type="SMART" id="SM00214">
    <property type="entry name" value="VWC"/>
    <property type="match status" value="6"/>
</dbReference>
<accession>A0AAV4ASB9</accession>
<dbReference type="Proteomes" id="UP000735302">
    <property type="component" value="Unassembled WGS sequence"/>
</dbReference>
<feature type="domain" description="VWFC" evidence="4">
    <location>
        <begin position="246"/>
        <end position="303"/>
    </location>
</feature>